<keyword evidence="8 10" id="KW-1133">Transmembrane helix</keyword>
<evidence type="ECO:0000256" key="3">
    <source>
        <dbReference type="ARBA" id="ARBA00022448"/>
    </source>
</evidence>
<evidence type="ECO:0000256" key="8">
    <source>
        <dbReference type="ARBA" id="ARBA00022989"/>
    </source>
</evidence>
<keyword evidence="9 10" id="KW-0472">Membrane</keyword>
<feature type="compositionally biased region" description="Basic and acidic residues" evidence="11">
    <location>
        <begin position="120"/>
        <end position="138"/>
    </location>
</feature>
<keyword evidence="6 10" id="KW-0812">Transmembrane</keyword>
<sequence>MQNKQLSSIILWVISLIIVIGLHIGLAVALMFSWHAAPPPPLTAPAAIMVELAPSIEAPNNTPQKDPAPITQQISDPTPEEPDPIDEPDPLPEPIIEKPEPKVVINKQPKPKPIKKQVKKPVEKPVEKPKEITEDTLPKAEISSTASAASDKISDRVAAPETTASTSPSKAQITWQSRLFAHIAKYKRYPMMARKKRQQGTVSVNFTIDTQGNLSAKRIVKSSGYPLLDQEVLNLLDRAQPLPKPPADVLNGKNARTITIPINFNLKDRY</sequence>
<dbReference type="KEGG" id="emo:DM558_14995"/>
<dbReference type="PANTHER" id="PTHR33446">
    <property type="entry name" value="PROTEIN TONB-RELATED"/>
    <property type="match status" value="1"/>
</dbReference>
<name>A0A3Q9JKZ3_9GAMM</name>
<proteinExistence type="inferred from homology"/>
<dbReference type="GO" id="GO:0015031">
    <property type="term" value="P:protein transport"/>
    <property type="evidence" value="ECO:0007669"/>
    <property type="project" value="UniProtKB-UniRule"/>
</dbReference>
<dbReference type="GO" id="GO:0098797">
    <property type="term" value="C:plasma membrane protein complex"/>
    <property type="evidence" value="ECO:0007669"/>
    <property type="project" value="TreeGrafter"/>
</dbReference>
<dbReference type="GO" id="GO:0031992">
    <property type="term" value="F:energy transducer activity"/>
    <property type="evidence" value="ECO:0007669"/>
    <property type="project" value="InterPro"/>
</dbReference>
<dbReference type="SUPFAM" id="SSF74653">
    <property type="entry name" value="TolA/TonB C-terminal domain"/>
    <property type="match status" value="1"/>
</dbReference>
<feature type="transmembrane region" description="Helical" evidence="10">
    <location>
        <begin position="9"/>
        <end position="34"/>
    </location>
</feature>
<protein>
    <recommendedName>
        <fullName evidence="10">Protein TonB</fullName>
    </recommendedName>
</protein>
<dbReference type="Pfam" id="PF03544">
    <property type="entry name" value="TonB_C"/>
    <property type="match status" value="1"/>
</dbReference>
<dbReference type="InterPro" id="IPR003538">
    <property type="entry name" value="TonB"/>
</dbReference>
<feature type="region of interest" description="Disordered" evidence="11">
    <location>
        <begin position="57"/>
        <end position="170"/>
    </location>
</feature>
<dbReference type="GO" id="GO:0030288">
    <property type="term" value="C:outer membrane-bounded periplasmic space"/>
    <property type="evidence" value="ECO:0007669"/>
    <property type="project" value="InterPro"/>
</dbReference>
<comment type="similarity">
    <text evidence="2 10">Belongs to the TonB family.</text>
</comment>
<dbReference type="InterPro" id="IPR051045">
    <property type="entry name" value="TonB-dependent_transducer"/>
</dbReference>
<evidence type="ECO:0000256" key="9">
    <source>
        <dbReference type="ARBA" id="ARBA00023136"/>
    </source>
</evidence>
<keyword evidence="5 10" id="KW-0997">Cell inner membrane</keyword>
<evidence type="ECO:0000256" key="5">
    <source>
        <dbReference type="ARBA" id="ARBA00022519"/>
    </source>
</evidence>
<evidence type="ECO:0000256" key="6">
    <source>
        <dbReference type="ARBA" id="ARBA00022692"/>
    </source>
</evidence>
<evidence type="ECO:0000256" key="10">
    <source>
        <dbReference type="RuleBase" id="RU362123"/>
    </source>
</evidence>
<dbReference type="Gene3D" id="3.30.1150.10">
    <property type="match status" value="1"/>
</dbReference>
<evidence type="ECO:0000313" key="14">
    <source>
        <dbReference type="Proteomes" id="UP000273143"/>
    </source>
</evidence>
<feature type="domain" description="TonB C-terminal" evidence="12">
    <location>
        <begin position="174"/>
        <end position="270"/>
    </location>
</feature>
<evidence type="ECO:0000259" key="12">
    <source>
        <dbReference type="PROSITE" id="PS52015"/>
    </source>
</evidence>
<dbReference type="GO" id="GO:0055085">
    <property type="term" value="P:transmembrane transport"/>
    <property type="evidence" value="ECO:0007669"/>
    <property type="project" value="InterPro"/>
</dbReference>
<comment type="function">
    <text evidence="10">Interacts with outer membrane receptor proteins that carry out high-affinity binding and energy dependent uptake into the periplasmic space of specific substrates. It could act to transduce energy from the cytoplasmic membrane to specific energy-requiring processes in the outer membrane, resulting in the release into the periplasm of ligands bound by these outer membrane proteins.</text>
</comment>
<accession>A0A3Q9JKZ3</accession>
<organism evidence="13 14">
    <name type="scientific">Entomomonas moraniae</name>
    <dbReference type="NCBI Taxonomy" id="2213226"/>
    <lineage>
        <taxon>Bacteria</taxon>
        <taxon>Pseudomonadati</taxon>
        <taxon>Pseudomonadota</taxon>
        <taxon>Gammaproteobacteria</taxon>
        <taxon>Pseudomonadales</taxon>
        <taxon>Pseudomonadaceae</taxon>
        <taxon>Entomomonas</taxon>
    </lineage>
</organism>
<dbReference type="Proteomes" id="UP000273143">
    <property type="component" value="Chromosome"/>
</dbReference>
<dbReference type="PANTHER" id="PTHR33446:SF2">
    <property type="entry name" value="PROTEIN TONB"/>
    <property type="match status" value="1"/>
</dbReference>
<keyword evidence="7 10" id="KW-0653">Protein transport</keyword>
<feature type="compositionally biased region" description="Basic residues" evidence="11">
    <location>
        <begin position="109"/>
        <end position="119"/>
    </location>
</feature>
<evidence type="ECO:0000256" key="2">
    <source>
        <dbReference type="ARBA" id="ARBA00006555"/>
    </source>
</evidence>
<dbReference type="PRINTS" id="PR01374">
    <property type="entry name" value="TONBPROTEIN"/>
</dbReference>
<keyword evidence="3 10" id="KW-0813">Transport</keyword>
<dbReference type="RefSeq" id="WP_127164654.1">
    <property type="nucleotide sequence ID" value="NZ_CP029822.1"/>
</dbReference>
<dbReference type="InterPro" id="IPR037682">
    <property type="entry name" value="TonB_C"/>
</dbReference>
<evidence type="ECO:0000313" key="13">
    <source>
        <dbReference type="EMBL" id="AZS51995.1"/>
    </source>
</evidence>
<evidence type="ECO:0000256" key="11">
    <source>
        <dbReference type="SAM" id="MobiDB-lite"/>
    </source>
</evidence>
<evidence type="ECO:0000256" key="1">
    <source>
        <dbReference type="ARBA" id="ARBA00004383"/>
    </source>
</evidence>
<feature type="compositionally biased region" description="Acidic residues" evidence="11">
    <location>
        <begin position="78"/>
        <end position="90"/>
    </location>
</feature>
<keyword evidence="14" id="KW-1185">Reference proteome</keyword>
<dbReference type="InterPro" id="IPR006260">
    <property type="entry name" value="TonB/TolA_C"/>
</dbReference>
<comment type="subcellular location">
    <subcellularLocation>
        <location evidence="1 10">Cell inner membrane</location>
        <topology evidence="1 10">Single-pass membrane protein</topology>
        <orientation evidence="1 10">Periplasmic side</orientation>
    </subcellularLocation>
</comment>
<dbReference type="PROSITE" id="PS52015">
    <property type="entry name" value="TONB_CTD"/>
    <property type="match status" value="1"/>
</dbReference>
<keyword evidence="10" id="KW-0735">Signal-anchor</keyword>
<dbReference type="NCBIfam" id="TIGR01352">
    <property type="entry name" value="tonB_Cterm"/>
    <property type="match status" value="1"/>
</dbReference>
<reference evidence="14" key="1">
    <citation type="submission" date="2018-06" db="EMBL/GenBank/DDBJ databases">
        <title>Complete genome of Pseudomonas insecticola strain QZS01.</title>
        <authorList>
            <person name="Wang J."/>
            <person name="Su Q."/>
        </authorList>
    </citation>
    <scope>NUCLEOTIDE SEQUENCE [LARGE SCALE GENOMIC DNA]</scope>
    <source>
        <strain evidence="14">QZS01</strain>
    </source>
</reference>
<dbReference type="AlphaFoldDB" id="A0A3Q9JKZ3"/>
<dbReference type="EMBL" id="CP029822">
    <property type="protein sequence ID" value="AZS51995.1"/>
    <property type="molecule type" value="Genomic_DNA"/>
</dbReference>
<dbReference type="GO" id="GO:0015891">
    <property type="term" value="P:siderophore transport"/>
    <property type="evidence" value="ECO:0007669"/>
    <property type="project" value="InterPro"/>
</dbReference>
<evidence type="ECO:0000256" key="7">
    <source>
        <dbReference type="ARBA" id="ARBA00022927"/>
    </source>
</evidence>
<keyword evidence="4 10" id="KW-1003">Cell membrane</keyword>
<gene>
    <name evidence="13" type="ORF">DM558_14995</name>
</gene>
<evidence type="ECO:0000256" key="4">
    <source>
        <dbReference type="ARBA" id="ARBA00022475"/>
    </source>
</evidence>